<keyword evidence="2" id="KW-1185">Reference proteome</keyword>
<dbReference type="Pfam" id="PF05638">
    <property type="entry name" value="T6SS_HCP"/>
    <property type="match status" value="1"/>
</dbReference>
<dbReference type="PANTHER" id="PTHR34319:SF6">
    <property type="entry name" value="MAJOR EXPORTED PROTEIN"/>
    <property type="match status" value="1"/>
</dbReference>
<dbReference type="InterPro" id="IPR008514">
    <property type="entry name" value="T6SS_Hcp"/>
</dbReference>
<reference evidence="1 2" key="1">
    <citation type="submission" date="2017-12" db="EMBL/GenBank/DDBJ databases">
        <title>Characterization of six clinical isolates of Enterochimera gen. nov., a novel genus of the Yersiniaciae family and the three species Enterochimera arupensis sp. nov., Enterochimera coloradensis sp. nov, and Enterochimera californica sp. nov.</title>
        <authorList>
            <person name="Rossi A."/>
            <person name="Fisher M."/>
        </authorList>
    </citation>
    <scope>NUCLEOTIDE SEQUENCE [LARGE SCALE GENOMIC DNA]</scope>
    <source>
        <strain evidence="2">2016-Iso4</strain>
    </source>
</reference>
<dbReference type="AlphaFoldDB" id="A0A2N5DWG8"/>
<dbReference type="PANTHER" id="PTHR34319">
    <property type="entry name" value="MAJOR EXPORTED PROTEIN"/>
    <property type="match status" value="1"/>
</dbReference>
<comment type="caution">
    <text evidence="1">The sequence shown here is derived from an EMBL/GenBank/DDBJ whole genome shotgun (WGS) entry which is preliminary data.</text>
</comment>
<dbReference type="Proteomes" id="UP000234503">
    <property type="component" value="Unassembled WGS sequence"/>
</dbReference>
<dbReference type="OrthoDB" id="5674026at2"/>
<name>A0A2N5DWG8_9GAMM</name>
<organism evidence="1 2">
    <name type="scientific">Chimaeribacter coloradensis</name>
    <dbReference type="NCBI Taxonomy" id="2060068"/>
    <lineage>
        <taxon>Bacteria</taxon>
        <taxon>Pseudomonadati</taxon>
        <taxon>Pseudomonadota</taxon>
        <taxon>Gammaproteobacteria</taxon>
        <taxon>Enterobacterales</taxon>
        <taxon>Yersiniaceae</taxon>
        <taxon>Chimaeribacter</taxon>
    </lineage>
</organism>
<dbReference type="NCBIfam" id="TIGR03344">
    <property type="entry name" value="VI_effect_Hcp1"/>
    <property type="match status" value="1"/>
</dbReference>
<dbReference type="SUPFAM" id="SSF141452">
    <property type="entry name" value="Hcp1-like"/>
    <property type="match status" value="1"/>
</dbReference>
<evidence type="ECO:0000313" key="1">
    <source>
        <dbReference type="EMBL" id="PLR31534.1"/>
    </source>
</evidence>
<dbReference type="Gene3D" id="2.30.110.20">
    <property type="entry name" value="Hcp1-like"/>
    <property type="match status" value="1"/>
</dbReference>
<gene>
    <name evidence="1" type="ORF">CYR32_16880</name>
</gene>
<dbReference type="InterPro" id="IPR052947">
    <property type="entry name" value="T6SS_Hcp1_domain"/>
</dbReference>
<protein>
    <submittedName>
        <fullName evidence="1">Type VI secretion system tube protein Hcp</fullName>
    </submittedName>
</protein>
<dbReference type="EMBL" id="PJZH01000023">
    <property type="protein sequence ID" value="PLR31534.1"/>
    <property type="molecule type" value="Genomic_DNA"/>
</dbReference>
<proteinExistence type="predicted"/>
<sequence>MPIPVYLWLKDDAGNDIKGSVDVRGRENSIEVSFFSHDISLPTDNHTGRITRVREHMPILFEKEIDASSTYLYKALTSGQKLQSAEFIFYRINYAGQEEAYFTVRLENVHVAAIGPGMYDTKSSYGEQRNHLEFVELHYEKIIWRYLDGNITHADSWNNRETV</sequence>
<dbReference type="RefSeq" id="WP_101826316.1">
    <property type="nucleotide sequence ID" value="NZ_PJZH01000023.1"/>
</dbReference>
<accession>A0A2N5DWG8</accession>
<dbReference type="InterPro" id="IPR036624">
    <property type="entry name" value="Hcp1-lik_sf"/>
</dbReference>
<evidence type="ECO:0000313" key="2">
    <source>
        <dbReference type="Proteomes" id="UP000234503"/>
    </source>
</evidence>